<dbReference type="RefSeq" id="WP_118889977.1">
    <property type="nucleotide sequence ID" value="NZ_PHUT01000001.1"/>
</dbReference>
<dbReference type="GO" id="GO:0030246">
    <property type="term" value="F:carbohydrate binding"/>
    <property type="evidence" value="ECO:0007669"/>
    <property type="project" value="InterPro"/>
</dbReference>
<dbReference type="Gene3D" id="2.60.120.560">
    <property type="entry name" value="Exo-inulinase, domain 1"/>
    <property type="match status" value="2"/>
</dbReference>
<keyword evidence="3" id="KW-0378">Hydrolase</keyword>
<evidence type="ECO:0000256" key="3">
    <source>
        <dbReference type="ARBA" id="ARBA00022801"/>
    </source>
</evidence>
<dbReference type="PANTHER" id="PTHR42812">
    <property type="entry name" value="BETA-XYLOSIDASE"/>
    <property type="match status" value="1"/>
</dbReference>
<sequence>MKKLILLLFATVFAVMLSAPQPSFSYSNPLDIPDSWMWDHGDFYGEGDPYILKYNGIYYLYVSTVDDKSGVKVWTSTDLIDWDYGGLVTEEPSTKAAYAPEVTYWNGAFYMYTSPGGNGHYVYKSSSPLGPFVKQTDNLGMGIDGSVFIDDDGQWYFYSTGTNSIMARPMDDPYTFGEAINTGASMDGWTEGSTLLKRNGKYFMTYTGNHIWNKAYRVDYGSSNSPTEGFTNETKQNPILINTEGSHVGLGHNSIVRGPDLDTHYMVYHSHANPGRETNLDRIVWNGDKMLLLGPTTFKQQNPDMPDFSDRFKRNEVGNDWIAVNGGNWSISNDWLEQESLGDTNWHRQVTKNETNDNYTAEFNMKKKEQGSSSNPRFGAVFSYKDEDNYGLAVLSPDKNRLETFFRVDGVDQEWEASELPSDYDYSNLHQVRVEKSNREFNIYVDGMLKQTREIDGLNGGKIGYTTSDVHAEFGFIASSNKVDGSNAFDAYKPLPGSIEAVHYNSGGDGKGFRESTNEINEEYRRDAVDIEANSEGGFKISSFQEGEWLKYNANIQDSGKYDVSLRVASDKNAQVRLRLDDETDLSGVVDVPNTGDGNQWENLSIDGITLPEGNHTIKVEVVQGEFDFASMKVSKHKVESVLFDDFNDGNDDGWTPHDGFWKVDTNTDEPSVFDNYKPLPGVIEAAYYNSGGEGVAYHDTTPENIGGVLRGDSVDIRNKPQGGTAVGWNQTGEWLKYNVNVKETGLYNLRLDASTTFTDAKVRLWLDDETDLTGVIDVPSTGGWNNWTPVTKEGITLPEGEHTITVEIVNGEFDFSRFSFSSFDIHKPLPGLIEAEDYNLGGEGIAYHDKTEENSGGEYRDDGVDIRSTPDDGFAVESFEAEEWLNYDVDIAEEGEYGIDLAVASIQDNAQLKLVLNDTDLIDVIDIPNTGDKNNWETITLKDIHLPKGKHTLKVEAVQGEFDFSKMIFHTFDEYKSLPGKVMAVDYITGGEGIAYHDNNPENIGRVYRQDGVDIRNHPDGTYNIGWNQTGEWYKYNVNMAESGNFNMKMSVTTDLEGGQVRLWLNDEIDLTGVINVPRTGGWDNWSDVVKENVSLPAGNHSITVETVNGEFDFHSIEFYENTEEEEEEIETDGTYTSSVGTFGKSVIGEKDWKNYSVEADIKLVDGIGDGGLIFRVNNPANGMERAQNNPDFMQGYVAYLNEEGVHLGKQNYNWEYLAGTEMTELEDEWQHMKVVVKDANIKVYVGDMDNPKIDYTDNSVTAFSHGSVGVRSHFSNAEFDNFLVKPIEPSLDSLQKSIELNRDTGNISHSLYMKLHNKLKQSQHHKDKGDLHKASKHLNDFLKHLEKNKADVPGRVYEELNADAASLIDSFESKDE</sequence>
<feature type="signal peptide" evidence="5">
    <location>
        <begin position="1"/>
        <end position="25"/>
    </location>
</feature>
<evidence type="ECO:0000259" key="6">
    <source>
        <dbReference type="PROSITE" id="PS51175"/>
    </source>
</evidence>
<dbReference type="InterPro" id="IPR023296">
    <property type="entry name" value="Glyco_hydro_beta-prop_sf"/>
</dbReference>
<dbReference type="PROSITE" id="PS51175">
    <property type="entry name" value="CBM6"/>
    <property type="match status" value="4"/>
</dbReference>
<dbReference type="InterPro" id="IPR005084">
    <property type="entry name" value="CBM6"/>
</dbReference>
<dbReference type="SUPFAM" id="SSF49785">
    <property type="entry name" value="Galactose-binding domain-like"/>
    <property type="match status" value="4"/>
</dbReference>
<dbReference type="PANTHER" id="PTHR42812:SF12">
    <property type="entry name" value="BETA-XYLOSIDASE-RELATED"/>
    <property type="match status" value="1"/>
</dbReference>
<dbReference type="EMBL" id="QWEH01000014">
    <property type="protein sequence ID" value="RHW30337.1"/>
    <property type="molecule type" value="Genomic_DNA"/>
</dbReference>
<feature type="domain" description="CBM6" evidence="6">
    <location>
        <begin position="990"/>
        <end position="1121"/>
    </location>
</feature>
<dbReference type="Proteomes" id="UP000285456">
    <property type="component" value="Unassembled WGS sequence"/>
</dbReference>
<dbReference type="Pfam" id="PF22888">
    <property type="entry name" value="FIMAH"/>
    <property type="match status" value="1"/>
</dbReference>
<protein>
    <submittedName>
        <fullName evidence="7">DUF1080 domain-containing protein</fullName>
    </submittedName>
</protein>
<dbReference type="CDD" id="cd08991">
    <property type="entry name" value="GH43_HoAraf43-like"/>
    <property type="match status" value="1"/>
</dbReference>
<reference evidence="7 8" key="1">
    <citation type="journal article" date="2007" name="Int. J. Syst. Evol. Microbiol.">
        <title>Oceanobacillus profundus sp. nov., isolated from a deep-sea sediment core.</title>
        <authorList>
            <person name="Kim Y.G."/>
            <person name="Choi D.H."/>
            <person name="Hyun S."/>
            <person name="Cho B.C."/>
        </authorList>
    </citation>
    <scope>NUCLEOTIDE SEQUENCE [LARGE SCALE GENOMIC DNA]</scope>
    <source>
        <strain evidence="7 8">DSM 18246</strain>
    </source>
</reference>
<feature type="domain" description="CBM6" evidence="6">
    <location>
        <begin position="682"/>
        <end position="822"/>
    </location>
</feature>
<keyword evidence="8" id="KW-1185">Reference proteome</keyword>
<dbReference type="InterPro" id="IPR006584">
    <property type="entry name" value="Cellulose-bd_IV"/>
</dbReference>
<dbReference type="InterPro" id="IPR054470">
    <property type="entry name" value="FIMAH_dom"/>
</dbReference>
<dbReference type="InterPro" id="IPR006710">
    <property type="entry name" value="Glyco_hydro_43"/>
</dbReference>
<dbReference type="InterPro" id="IPR041342">
    <property type="entry name" value="CBM35"/>
</dbReference>
<dbReference type="InterPro" id="IPR051795">
    <property type="entry name" value="Glycosyl_Hydrlase_43"/>
</dbReference>
<evidence type="ECO:0000313" key="8">
    <source>
        <dbReference type="Proteomes" id="UP000285456"/>
    </source>
</evidence>
<dbReference type="Gene3D" id="2.115.10.20">
    <property type="entry name" value="Glycosyl hydrolase domain, family 43"/>
    <property type="match status" value="1"/>
</dbReference>
<dbReference type="Pfam" id="PF03422">
    <property type="entry name" value="CBM_6"/>
    <property type="match status" value="3"/>
</dbReference>
<dbReference type="SMART" id="SM00606">
    <property type="entry name" value="CBD_IV"/>
    <property type="match status" value="4"/>
</dbReference>
<dbReference type="GO" id="GO:0005975">
    <property type="term" value="P:carbohydrate metabolic process"/>
    <property type="evidence" value="ECO:0007669"/>
    <property type="project" value="InterPro"/>
</dbReference>
<comment type="similarity">
    <text evidence="1">Belongs to the glycosyl hydrolase 43 family.</text>
</comment>
<evidence type="ECO:0000256" key="5">
    <source>
        <dbReference type="SAM" id="SignalP"/>
    </source>
</evidence>
<gene>
    <name evidence="7" type="ORF">D1B32_17350</name>
</gene>
<dbReference type="Gene3D" id="2.60.120.260">
    <property type="entry name" value="Galactose-binding domain-like"/>
    <property type="match status" value="4"/>
</dbReference>
<dbReference type="GO" id="GO:0004553">
    <property type="term" value="F:hydrolase activity, hydrolyzing O-glycosyl compounds"/>
    <property type="evidence" value="ECO:0007669"/>
    <property type="project" value="InterPro"/>
</dbReference>
<name>A0A417YCJ1_9BACI</name>
<evidence type="ECO:0000256" key="1">
    <source>
        <dbReference type="ARBA" id="ARBA00009865"/>
    </source>
</evidence>
<dbReference type="CDD" id="cd04080">
    <property type="entry name" value="CBM6_cellulase-like"/>
    <property type="match status" value="4"/>
</dbReference>
<organism evidence="7 8">
    <name type="scientific">Oceanobacillus profundus</name>
    <dbReference type="NCBI Taxonomy" id="372463"/>
    <lineage>
        <taxon>Bacteria</taxon>
        <taxon>Bacillati</taxon>
        <taxon>Bacillota</taxon>
        <taxon>Bacilli</taxon>
        <taxon>Bacillales</taxon>
        <taxon>Bacillaceae</taxon>
        <taxon>Oceanobacillus</taxon>
    </lineage>
</organism>
<feature type="chain" id="PRO_5019129619" evidence="5">
    <location>
        <begin position="26"/>
        <end position="1378"/>
    </location>
</feature>
<dbReference type="Pfam" id="PF04616">
    <property type="entry name" value="Glyco_hydro_43"/>
    <property type="match status" value="1"/>
</dbReference>
<feature type="domain" description="CBM6" evidence="6">
    <location>
        <begin position="832"/>
        <end position="971"/>
    </location>
</feature>
<dbReference type="OrthoDB" id="9759709at2"/>
<keyword evidence="4" id="KW-0326">Glycosidase</keyword>
<dbReference type="Pfam" id="PF18099">
    <property type="entry name" value="CBM_35_2"/>
    <property type="match status" value="1"/>
</dbReference>
<feature type="domain" description="CBM6" evidence="6">
    <location>
        <begin position="516"/>
        <end position="635"/>
    </location>
</feature>
<dbReference type="InterPro" id="IPR008979">
    <property type="entry name" value="Galactose-bd-like_sf"/>
</dbReference>
<keyword evidence="2 5" id="KW-0732">Signal</keyword>
<comment type="caution">
    <text evidence="7">The sequence shown here is derived from an EMBL/GenBank/DDBJ whole genome shotgun (WGS) entry which is preliminary data.</text>
</comment>
<dbReference type="SUPFAM" id="SSF75005">
    <property type="entry name" value="Arabinanase/levansucrase/invertase"/>
    <property type="match status" value="1"/>
</dbReference>
<accession>A0A417YCJ1</accession>
<evidence type="ECO:0000313" key="7">
    <source>
        <dbReference type="EMBL" id="RHW30337.1"/>
    </source>
</evidence>
<evidence type="ECO:0000256" key="2">
    <source>
        <dbReference type="ARBA" id="ARBA00022729"/>
    </source>
</evidence>
<evidence type="ECO:0000256" key="4">
    <source>
        <dbReference type="ARBA" id="ARBA00023295"/>
    </source>
</evidence>
<proteinExistence type="inferred from homology"/>